<reference evidence="1" key="1">
    <citation type="submission" date="2021-05" db="EMBL/GenBank/DDBJ databases">
        <authorList>
            <person name="Scholz U."/>
            <person name="Mascher M."/>
            <person name="Fiebig A."/>
        </authorList>
    </citation>
    <scope>NUCLEOTIDE SEQUENCE [LARGE SCALE GENOMIC DNA]</scope>
</reference>
<organism evidence="1 2">
    <name type="scientific">Avena sativa</name>
    <name type="common">Oat</name>
    <dbReference type="NCBI Taxonomy" id="4498"/>
    <lineage>
        <taxon>Eukaryota</taxon>
        <taxon>Viridiplantae</taxon>
        <taxon>Streptophyta</taxon>
        <taxon>Embryophyta</taxon>
        <taxon>Tracheophyta</taxon>
        <taxon>Spermatophyta</taxon>
        <taxon>Magnoliopsida</taxon>
        <taxon>Liliopsida</taxon>
        <taxon>Poales</taxon>
        <taxon>Poaceae</taxon>
        <taxon>BOP clade</taxon>
        <taxon>Pooideae</taxon>
        <taxon>Poodae</taxon>
        <taxon>Poeae</taxon>
        <taxon>Poeae Chloroplast Group 1 (Aveneae type)</taxon>
        <taxon>Aveninae</taxon>
        <taxon>Avena</taxon>
    </lineage>
</organism>
<reference evidence="1" key="2">
    <citation type="submission" date="2025-09" db="UniProtKB">
        <authorList>
            <consortium name="EnsemblPlants"/>
        </authorList>
    </citation>
    <scope>IDENTIFICATION</scope>
</reference>
<dbReference type="Proteomes" id="UP001732700">
    <property type="component" value="Chromosome 4D"/>
</dbReference>
<accession>A0ACD5XBI7</accession>
<name>A0ACD5XBI7_AVESA</name>
<sequence length="371" mass="39722">MRGFGRVLAATFLIACVPTAATGCMHPGVRSSVVGVCYGIIGSNVPSPHDVVRHYTNYNIFNMRVYSVELPALDVVRNTPVNLMVGTTNADVTLLAASASNAASWVQTNIKPYYPDVKIKYIVVGNELTSDATQHILAAMRNLNDALGAAGCGAIKVSTAVRMDVLTNSYPPSAAVFAQPYMTEVAQLLATTGAPLLANVYPYFAYQGNVEKINLAYATFQPGAPPVTDSRSGLVYTNLFNAMLDAIYTALEKVGASGVRVVVSESGWPSSGGVAATTENARAYNQGLVDHIAYGAGTFEKPGPYGTPKKPGKIEAYLYAIFNENQKPGDETERNFGLFYPNNKLPVYPINFAGTLPRNQTRCSIEADKHN</sequence>
<proteinExistence type="predicted"/>
<evidence type="ECO:0000313" key="1">
    <source>
        <dbReference type="EnsemblPlants" id="AVESA.00010b.r2.4DG0787130.1.CDS"/>
    </source>
</evidence>
<keyword evidence="2" id="KW-1185">Reference proteome</keyword>
<dbReference type="EnsemblPlants" id="AVESA.00010b.r2.4DG0787130.1">
    <property type="protein sequence ID" value="AVESA.00010b.r2.4DG0787130.1.CDS"/>
    <property type="gene ID" value="AVESA.00010b.r2.4DG0787130"/>
</dbReference>
<protein>
    <submittedName>
        <fullName evidence="1">Uncharacterized protein</fullName>
    </submittedName>
</protein>
<evidence type="ECO:0000313" key="2">
    <source>
        <dbReference type="Proteomes" id="UP001732700"/>
    </source>
</evidence>